<evidence type="ECO:0000313" key="2">
    <source>
        <dbReference type="Proteomes" id="UP000663879"/>
    </source>
</evidence>
<dbReference type="AlphaFoldDB" id="A0A813YXV2"/>
<dbReference type="Proteomes" id="UP000663879">
    <property type="component" value="Unassembled WGS sequence"/>
</dbReference>
<proteinExistence type="predicted"/>
<reference evidence="1" key="1">
    <citation type="submission" date="2021-02" db="EMBL/GenBank/DDBJ databases">
        <authorList>
            <person name="Nowell W R."/>
        </authorList>
    </citation>
    <scope>NUCLEOTIDE SEQUENCE</scope>
    <source>
        <strain evidence="1">Ploen Becks lab</strain>
    </source>
</reference>
<name>A0A813YXV2_9BILA</name>
<comment type="caution">
    <text evidence="1">The sequence shown here is derived from an EMBL/GenBank/DDBJ whole genome shotgun (WGS) entry which is preliminary data.</text>
</comment>
<organism evidence="1 2">
    <name type="scientific">Brachionus calyciflorus</name>
    <dbReference type="NCBI Taxonomy" id="104777"/>
    <lineage>
        <taxon>Eukaryota</taxon>
        <taxon>Metazoa</taxon>
        <taxon>Spiralia</taxon>
        <taxon>Gnathifera</taxon>
        <taxon>Rotifera</taxon>
        <taxon>Eurotatoria</taxon>
        <taxon>Monogononta</taxon>
        <taxon>Pseudotrocha</taxon>
        <taxon>Ploima</taxon>
        <taxon>Brachionidae</taxon>
        <taxon>Brachionus</taxon>
    </lineage>
</organism>
<accession>A0A813YXV2</accession>
<gene>
    <name evidence="1" type="ORF">OXX778_LOCUS10886</name>
</gene>
<keyword evidence="2" id="KW-1185">Reference proteome</keyword>
<sequence>MSSSELILYLEPDEICLFFRIKNYKLNGKDLINIATDEKLKIFFKTDEEFKAIKKLLRRSNSSINFSIEEQIINEFIYETFSANQIQIEKNNQIELHVKETLPSTSNSTLSLTKNSVSR</sequence>
<dbReference type="EMBL" id="CAJNOC010001779">
    <property type="protein sequence ID" value="CAF0890515.1"/>
    <property type="molecule type" value="Genomic_DNA"/>
</dbReference>
<protein>
    <submittedName>
        <fullName evidence="1">Uncharacterized protein</fullName>
    </submittedName>
</protein>
<evidence type="ECO:0000313" key="1">
    <source>
        <dbReference type="EMBL" id="CAF0890515.1"/>
    </source>
</evidence>